<evidence type="ECO:0000256" key="2">
    <source>
        <dbReference type="SAM" id="Phobius"/>
    </source>
</evidence>
<dbReference type="Proteomes" id="UP000078561">
    <property type="component" value="Unassembled WGS sequence"/>
</dbReference>
<feature type="transmembrane region" description="Helical" evidence="2">
    <location>
        <begin position="153"/>
        <end position="174"/>
    </location>
</feature>
<organism evidence="3">
    <name type="scientific">Absidia glauca</name>
    <name type="common">Pin mould</name>
    <dbReference type="NCBI Taxonomy" id="4829"/>
    <lineage>
        <taxon>Eukaryota</taxon>
        <taxon>Fungi</taxon>
        <taxon>Fungi incertae sedis</taxon>
        <taxon>Mucoromycota</taxon>
        <taxon>Mucoromycotina</taxon>
        <taxon>Mucoromycetes</taxon>
        <taxon>Mucorales</taxon>
        <taxon>Cunninghamellaceae</taxon>
        <taxon>Absidia</taxon>
    </lineage>
</organism>
<gene>
    <name evidence="3" type="primary">ABSGL_03327.1 scaffold 4426</name>
</gene>
<dbReference type="OMA" id="NARARMN"/>
<evidence type="ECO:0000313" key="4">
    <source>
        <dbReference type="Proteomes" id="UP000078561"/>
    </source>
</evidence>
<accession>A0A168M1I1</accession>
<feature type="transmembrane region" description="Helical" evidence="2">
    <location>
        <begin position="212"/>
        <end position="233"/>
    </location>
</feature>
<dbReference type="InParanoid" id="A0A168M1I1"/>
<feature type="transmembrane region" description="Helical" evidence="2">
    <location>
        <begin position="72"/>
        <end position="92"/>
    </location>
</feature>
<dbReference type="OrthoDB" id="2126698at2759"/>
<dbReference type="GO" id="GO:0016020">
    <property type="term" value="C:membrane"/>
    <property type="evidence" value="ECO:0007669"/>
    <property type="project" value="InterPro"/>
</dbReference>
<name>A0A168M1I1_ABSGL</name>
<feature type="transmembrane region" description="Helical" evidence="2">
    <location>
        <begin position="186"/>
        <end position="206"/>
    </location>
</feature>
<evidence type="ECO:0000313" key="3">
    <source>
        <dbReference type="EMBL" id="SAL97811.1"/>
    </source>
</evidence>
<keyword evidence="2" id="KW-1133">Transmembrane helix</keyword>
<dbReference type="AlphaFoldDB" id="A0A168M1I1"/>
<sequence length="260" mass="28313">MLLLLLGYINVLGYGKEGWGGWQWEECLKDWGIFLRLAIPGMLVVMSEWWAFEIASLASSYLGTLDLAAQSIVMTLSSCTYTIPYGLGVAVANRVGNSLGEANGQKAQHATVIALAFAVGLSALNSVVLLLMRNSIGFLFSPDEQVVALVAKVLPLLAFFQLADSLASVCGGIMRGLARQQISANINLVAFYCVALPMGFYLTFVLHYGLSGLWGGLCIALFLCALGQSLNLYGVHWQYEADKAHHRVRREEEVLLYLPS</sequence>
<dbReference type="PANTHER" id="PTHR11206">
    <property type="entry name" value="MULTIDRUG RESISTANCE PROTEIN"/>
    <property type="match status" value="1"/>
</dbReference>
<proteinExistence type="inferred from homology"/>
<evidence type="ECO:0000256" key="1">
    <source>
        <dbReference type="ARBA" id="ARBA00010199"/>
    </source>
</evidence>
<dbReference type="GO" id="GO:0042910">
    <property type="term" value="F:xenobiotic transmembrane transporter activity"/>
    <property type="evidence" value="ECO:0007669"/>
    <property type="project" value="InterPro"/>
</dbReference>
<comment type="similarity">
    <text evidence="1">Belongs to the multi antimicrobial extrusion (MATE) (TC 2.A.66.1) family.</text>
</comment>
<reference evidence="3" key="1">
    <citation type="submission" date="2016-04" db="EMBL/GenBank/DDBJ databases">
        <authorList>
            <person name="Evans L.H."/>
            <person name="Alamgir A."/>
            <person name="Owens N."/>
            <person name="Weber N.D."/>
            <person name="Virtaneva K."/>
            <person name="Barbian K."/>
            <person name="Babar A."/>
            <person name="Rosenke K."/>
        </authorList>
    </citation>
    <scope>NUCLEOTIDE SEQUENCE [LARGE SCALE GENOMIC DNA]</scope>
    <source>
        <strain evidence="3">CBS 101.48</strain>
    </source>
</reference>
<keyword evidence="4" id="KW-1185">Reference proteome</keyword>
<feature type="transmembrane region" description="Helical" evidence="2">
    <location>
        <begin position="112"/>
        <end position="133"/>
    </location>
</feature>
<keyword evidence="2" id="KW-0812">Transmembrane</keyword>
<dbReference type="EMBL" id="LT551959">
    <property type="protein sequence ID" value="SAL97811.1"/>
    <property type="molecule type" value="Genomic_DNA"/>
</dbReference>
<evidence type="ECO:0008006" key="5">
    <source>
        <dbReference type="Google" id="ProtNLM"/>
    </source>
</evidence>
<dbReference type="Pfam" id="PF01554">
    <property type="entry name" value="MatE"/>
    <property type="match status" value="1"/>
</dbReference>
<dbReference type="InterPro" id="IPR002528">
    <property type="entry name" value="MATE_fam"/>
</dbReference>
<protein>
    <recommendedName>
        <fullName evidence="5">Polysaccharide biosynthesis protein C-terminal domain-containing protein</fullName>
    </recommendedName>
</protein>
<keyword evidence="2" id="KW-0472">Membrane</keyword>
<dbReference type="GO" id="GO:0015297">
    <property type="term" value="F:antiporter activity"/>
    <property type="evidence" value="ECO:0007669"/>
    <property type="project" value="InterPro"/>
</dbReference>
<dbReference type="STRING" id="4829.A0A168M1I1"/>
<feature type="transmembrane region" description="Helical" evidence="2">
    <location>
        <begin position="33"/>
        <end position="52"/>
    </location>
</feature>